<accession>A0A843WA67</accession>
<protein>
    <submittedName>
        <fullName evidence="1">Uncharacterized protein</fullName>
    </submittedName>
</protein>
<proteinExistence type="predicted"/>
<evidence type="ECO:0000313" key="1">
    <source>
        <dbReference type="EMBL" id="MQM08073.1"/>
    </source>
</evidence>
<organism evidence="1 2">
    <name type="scientific">Colocasia esculenta</name>
    <name type="common">Wild taro</name>
    <name type="synonym">Arum esculentum</name>
    <dbReference type="NCBI Taxonomy" id="4460"/>
    <lineage>
        <taxon>Eukaryota</taxon>
        <taxon>Viridiplantae</taxon>
        <taxon>Streptophyta</taxon>
        <taxon>Embryophyta</taxon>
        <taxon>Tracheophyta</taxon>
        <taxon>Spermatophyta</taxon>
        <taxon>Magnoliopsida</taxon>
        <taxon>Liliopsida</taxon>
        <taxon>Araceae</taxon>
        <taxon>Aroideae</taxon>
        <taxon>Colocasieae</taxon>
        <taxon>Colocasia</taxon>
    </lineage>
</organism>
<keyword evidence="2" id="KW-1185">Reference proteome</keyword>
<sequence length="59" mass="6307">MAVSGVSGIVGGYSAAFLIAEQQEWFAAVKSSLMIKSISIIVTICSRNDSFSHRNDLLS</sequence>
<reference evidence="1" key="1">
    <citation type="submission" date="2017-07" db="EMBL/GenBank/DDBJ databases">
        <title>Taro Niue Genome Assembly and Annotation.</title>
        <authorList>
            <person name="Atibalentja N."/>
            <person name="Keating K."/>
            <person name="Fields C.J."/>
        </authorList>
    </citation>
    <scope>NUCLEOTIDE SEQUENCE</scope>
    <source>
        <strain evidence="1">Niue_2</strain>
        <tissue evidence="1">Leaf</tissue>
    </source>
</reference>
<name>A0A843WA67_COLES</name>
<gene>
    <name evidence="1" type="ORF">Taro_040925</name>
</gene>
<dbReference type="AlphaFoldDB" id="A0A843WA67"/>
<dbReference type="Proteomes" id="UP000652761">
    <property type="component" value="Unassembled WGS sequence"/>
</dbReference>
<dbReference type="EMBL" id="NMUH01004023">
    <property type="protein sequence ID" value="MQM08073.1"/>
    <property type="molecule type" value="Genomic_DNA"/>
</dbReference>
<comment type="caution">
    <text evidence="1">The sequence shown here is derived from an EMBL/GenBank/DDBJ whole genome shotgun (WGS) entry which is preliminary data.</text>
</comment>
<evidence type="ECO:0000313" key="2">
    <source>
        <dbReference type="Proteomes" id="UP000652761"/>
    </source>
</evidence>